<dbReference type="AlphaFoldDB" id="A0A8H8CXY0"/>
<gene>
    <name evidence="1" type="ORF">I7I52_05667</name>
</gene>
<reference evidence="1 2" key="1">
    <citation type="submission" date="2021-01" db="EMBL/GenBank/DDBJ databases">
        <title>Chromosome-level genome assembly of a human fungal pathogen reveals clustering of transcriptionally co-regulated genes.</title>
        <authorList>
            <person name="Voorhies M."/>
            <person name="Cohen S."/>
            <person name="Shea T.P."/>
            <person name="Petrus S."/>
            <person name="Munoz J.F."/>
            <person name="Poplawski S."/>
            <person name="Goldman W.E."/>
            <person name="Michael T."/>
            <person name="Cuomo C.A."/>
            <person name="Sil A."/>
            <person name="Beyhan S."/>
        </authorList>
    </citation>
    <scope>NUCLEOTIDE SEQUENCE [LARGE SCALE GENOMIC DNA]</scope>
    <source>
        <strain evidence="1 2">G184AR</strain>
    </source>
</reference>
<dbReference type="Proteomes" id="UP000670092">
    <property type="component" value="Unassembled WGS sequence"/>
</dbReference>
<comment type="caution">
    <text evidence="1">The sequence shown here is derived from an EMBL/GenBank/DDBJ whole genome shotgun (WGS) entry which is preliminary data.</text>
</comment>
<sequence>MIIANYENNAVGMTSSVSVIQLKELSDESIAETETESAVEKVSLLIRKNDKFHNITLIKKIVKDQELSIPCKACKKTGNDK</sequence>
<evidence type="ECO:0000313" key="2">
    <source>
        <dbReference type="Proteomes" id="UP000670092"/>
    </source>
</evidence>
<proteinExistence type="predicted"/>
<accession>A0A8H8CXY0</accession>
<organism evidence="1 2">
    <name type="scientific">Ajellomyces capsulatus</name>
    <name type="common">Darling's disease fungus</name>
    <name type="synonym">Histoplasma capsulatum</name>
    <dbReference type="NCBI Taxonomy" id="5037"/>
    <lineage>
        <taxon>Eukaryota</taxon>
        <taxon>Fungi</taxon>
        <taxon>Dikarya</taxon>
        <taxon>Ascomycota</taxon>
        <taxon>Pezizomycotina</taxon>
        <taxon>Eurotiomycetes</taxon>
        <taxon>Eurotiomycetidae</taxon>
        <taxon>Onygenales</taxon>
        <taxon>Ajellomycetaceae</taxon>
        <taxon>Histoplasma</taxon>
    </lineage>
</organism>
<evidence type="ECO:0000313" key="1">
    <source>
        <dbReference type="EMBL" id="KAG5294125.1"/>
    </source>
</evidence>
<dbReference type="EMBL" id="JAEVHI010000004">
    <property type="protein sequence ID" value="KAG5294125.1"/>
    <property type="molecule type" value="Genomic_DNA"/>
</dbReference>
<name>A0A8H8CXY0_AJECA</name>
<protein>
    <submittedName>
        <fullName evidence="1">Uncharacterized protein</fullName>
    </submittedName>
</protein>
<dbReference type="VEuPathDB" id="FungiDB:I7I52_05667"/>